<dbReference type="InterPro" id="IPR003477">
    <property type="entry name" value="PemK-like"/>
</dbReference>
<organism evidence="1 2">
    <name type="scientific">Imperialibacter roseus</name>
    <dbReference type="NCBI Taxonomy" id="1324217"/>
    <lineage>
        <taxon>Bacteria</taxon>
        <taxon>Pseudomonadati</taxon>
        <taxon>Bacteroidota</taxon>
        <taxon>Cytophagia</taxon>
        <taxon>Cytophagales</taxon>
        <taxon>Flammeovirgaceae</taxon>
        <taxon>Imperialibacter</taxon>
    </lineage>
</organism>
<proteinExistence type="predicted"/>
<name>A0ABZ0IHN2_9BACT</name>
<accession>A0ABZ0IHN2</accession>
<evidence type="ECO:0000313" key="2">
    <source>
        <dbReference type="Proteomes" id="UP001302349"/>
    </source>
</evidence>
<dbReference type="InterPro" id="IPR011067">
    <property type="entry name" value="Plasmid_toxin/cell-grow_inhib"/>
</dbReference>
<protein>
    <submittedName>
        <fullName evidence="1">Type II toxin-antitoxin system PemK/MazF family toxin</fullName>
        <ecNumber evidence="1">3.1.-.-</ecNumber>
    </submittedName>
</protein>
<gene>
    <name evidence="1" type="ORF">RT717_15800</name>
</gene>
<sequence>MISVRKGDIVRIDFPFSDGIGTKPRPALVISNEAIHKTGDVSVVQISSKEKSDSLSLPINDADLTKALPLKSYIRIHKIFVVESEMISDVLYSLNPEKYRVVADRITQLIR</sequence>
<dbReference type="RefSeq" id="WP_317487351.1">
    <property type="nucleotide sequence ID" value="NZ_CP136051.1"/>
</dbReference>
<keyword evidence="1" id="KW-0378">Hydrolase</keyword>
<dbReference type="EC" id="3.1.-.-" evidence="1"/>
<reference evidence="1 2" key="1">
    <citation type="journal article" date="2023" name="Microbiol. Resour. Announc.">
        <title>Complete Genome Sequence of Imperialibacter roseus strain P4T.</title>
        <authorList>
            <person name="Tizabi D.R."/>
            <person name="Bachvaroff T."/>
            <person name="Hill R.T."/>
        </authorList>
    </citation>
    <scope>NUCLEOTIDE SEQUENCE [LARGE SCALE GENOMIC DNA]</scope>
    <source>
        <strain evidence="1 2">P4T</strain>
    </source>
</reference>
<keyword evidence="2" id="KW-1185">Reference proteome</keyword>
<dbReference type="GO" id="GO:0016787">
    <property type="term" value="F:hydrolase activity"/>
    <property type="evidence" value="ECO:0007669"/>
    <property type="project" value="UniProtKB-KW"/>
</dbReference>
<dbReference type="EMBL" id="CP136051">
    <property type="protein sequence ID" value="WOK04545.1"/>
    <property type="molecule type" value="Genomic_DNA"/>
</dbReference>
<dbReference type="Gene3D" id="2.30.30.110">
    <property type="match status" value="1"/>
</dbReference>
<evidence type="ECO:0000313" key="1">
    <source>
        <dbReference type="EMBL" id="WOK04545.1"/>
    </source>
</evidence>
<dbReference type="Pfam" id="PF02452">
    <property type="entry name" value="PemK_toxin"/>
    <property type="match status" value="1"/>
</dbReference>
<dbReference type="SUPFAM" id="SSF50118">
    <property type="entry name" value="Cell growth inhibitor/plasmid maintenance toxic component"/>
    <property type="match status" value="1"/>
</dbReference>
<dbReference type="Proteomes" id="UP001302349">
    <property type="component" value="Chromosome"/>
</dbReference>